<proteinExistence type="predicted"/>
<name>A0A3M3J8A2_9PSED</name>
<evidence type="ECO:0000313" key="1">
    <source>
        <dbReference type="EMBL" id="RMN06846.1"/>
    </source>
</evidence>
<dbReference type="Proteomes" id="UP000271468">
    <property type="component" value="Unassembled WGS sequence"/>
</dbReference>
<gene>
    <name evidence="1" type="ORF">ALQ65_200151</name>
</gene>
<organism evidence="1 2">
    <name type="scientific">Pseudomonas syringae pv. coriandricola</name>
    <dbReference type="NCBI Taxonomy" id="264453"/>
    <lineage>
        <taxon>Bacteria</taxon>
        <taxon>Pseudomonadati</taxon>
        <taxon>Pseudomonadota</taxon>
        <taxon>Gammaproteobacteria</taxon>
        <taxon>Pseudomonadales</taxon>
        <taxon>Pseudomonadaceae</taxon>
        <taxon>Pseudomonas</taxon>
    </lineage>
</organism>
<protein>
    <submittedName>
        <fullName evidence="1">Uncharacterized protein</fullName>
    </submittedName>
</protein>
<evidence type="ECO:0000313" key="2">
    <source>
        <dbReference type="Proteomes" id="UP000271468"/>
    </source>
</evidence>
<dbReference type="EMBL" id="RBOV01000393">
    <property type="protein sequence ID" value="RMN06846.1"/>
    <property type="molecule type" value="Genomic_DNA"/>
</dbReference>
<sequence>MVFHRATLAIADGPTFVGYGSIWGYRRLDKRRFG</sequence>
<accession>A0A3M3J8A2</accession>
<comment type="caution">
    <text evidence="1">The sequence shown here is derived from an EMBL/GenBank/DDBJ whole genome shotgun (WGS) entry which is preliminary data.</text>
</comment>
<reference evidence="1 2" key="1">
    <citation type="submission" date="2018-08" db="EMBL/GenBank/DDBJ databases">
        <title>Recombination of ecologically and evolutionarily significant loci maintains genetic cohesion in the Pseudomonas syringae species complex.</title>
        <authorList>
            <person name="Dillon M."/>
            <person name="Thakur S."/>
            <person name="Almeida R.N.D."/>
            <person name="Weir B.S."/>
            <person name="Guttman D.S."/>
        </authorList>
    </citation>
    <scope>NUCLEOTIDE SEQUENCE [LARGE SCALE GENOMIC DNA]</scope>
    <source>
        <strain evidence="1 2">ICMP 12341</strain>
    </source>
</reference>
<dbReference type="AlphaFoldDB" id="A0A3M3J8A2"/>